<organism evidence="2 3">
    <name type="scientific">Thalassococcus lentus</name>
    <dbReference type="NCBI Taxonomy" id="1210524"/>
    <lineage>
        <taxon>Bacteria</taxon>
        <taxon>Pseudomonadati</taxon>
        <taxon>Pseudomonadota</taxon>
        <taxon>Alphaproteobacteria</taxon>
        <taxon>Rhodobacterales</taxon>
        <taxon>Roseobacteraceae</taxon>
        <taxon>Thalassococcus</taxon>
    </lineage>
</organism>
<accession>A0ABT4XUG3</accession>
<feature type="domain" description="Transposase IS4-like" evidence="1">
    <location>
        <begin position="17"/>
        <end position="112"/>
    </location>
</feature>
<dbReference type="InterPro" id="IPR002559">
    <property type="entry name" value="Transposase_11"/>
</dbReference>
<evidence type="ECO:0000259" key="1">
    <source>
        <dbReference type="Pfam" id="PF01609"/>
    </source>
</evidence>
<evidence type="ECO:0000313" key="2">
    <source>
        <dbReference type="EMBL" id="MDA7425605.1"/>
    </source>
</evidence>
<keyword evidence="3" id="KW-1185">Reference proteome</keyword>
<dbReference type="Pfam" id="PF01609">
    <property type="entry name" value="DDE_Tnp_1"/>
    <property type="match status" value="1"/>
</dbReference>
<name>A0ABT4XUG3_9RHOB</name>
<dbReference type="EMBL" id="JAQIOY010000004">
    <property type="protein sequence ID" value="MDA7425605.1"/>
    <property type="molecule type" value="Genomic_DNA"/>
</dbReference>
<evidence type="ECO:0000313" key="3">
    <source>
        <dbReference type="Proteomes" id="UP001210720"/>
    </source>
</evidence>
<proteinExistence type="predicted"/>
<dbReference type="PANTHER" id="PTHR33408">
    <property type="entry name" value="TRANSPOSASE"/>
    <property type="match status" value="1"/>
</dbReference>
<sequence>MTDPDARAMHAGARIGVGYNAQIAVDAKRHLIAAQEVCNHVSDQGLLAETTKAAKDNLDLEAVTVVADGGYYQVDDLAACEAESITAYVPAQKPRVYKDGERFGKADFTFDAERNAYLCPGGSLLTPVATGTDKGKRFTT</sequence>
<reference evidence="2 3" key="1">
    <citation type="submission" date="2023-01" db="EMBL/GenBank/DDBJ databases">
        <title>Thalassococcus onchidii sp. nov., isolated from a marine invertebrate from the South China Sea.</title>
        <authorList>
            <person name="Xu S."/>
            <person name="Liu Z."/>
            <person name="Xu Y."/>
        </authorList>
    </citation>
    <scope>NUCLEOTIDE SEQUENCE [LARGE SCALE GENOMIC DNA]</scope>
    <source>
        <strain evidence="2 3">KCTC 32084</strain>
    </source>
</reference>
<gene>
    <name evidence="2" type="ORF">PFY00_12785</name>
</gene>
<comment type="caution">
    <text evidence="2">The sequence shown here is derived from an EMBL/GenBank/DDBJ whole genome shotgun (WGS) entry which is preliminary data.</text>
</comment>
<dbReference type="Proteomes" id="UP001210720">
    <property type="component" value="Unassembled WGS sequence"/>
</dbReference>
<protein>
    <submittedName>
        <fullName evidence="2">Transposase</fullName>
    </submittedName>
</protein>